<dbReference type="GO" id="GO:0006508">
    <property type="term" value="P:proteolysis"/>
    <property type="evidence" value="ECO:0007669"/>
    <property type="project" value="UniProtKB-KW"/>
</dbReference>
<evidence type="ECO:0000256" key="2">
    <source>
        <dbReference type="ARBA" id="ARBA00004141"/>
    </source>
</evidence>
<keyword evidence="10 11" id="KW-0472">Membrane</keyword>
<dbReference type="InterPro" id="IPR001478">
    <property type="entry name" value="PDZ"/>
</dbReference>
<dbReference type="InterPro" id="IPR036034">
    <property type="entry name" value="PDZ_sf"/>
</dbReference>
<keyword evidence="9 11" id="KW-0482">Metalloprotease</keyword>
<dbReference type="GO" id="GO:0004222">
    <property type="term" value="F:metalloendopeptidase activity"/>
    <property type="evidence" value="ECO:0007669"/>
    <property type="project" value="InterPro"/>
</dbReference>
<protein>
    <recommendedName>
        <fullName evidence="11">Zinc metalloprotease</fullName>
        <ecNumber evidence="11">3.4.24.-</ecNumber>
    </recommendedName>
</protein>
<evidence type="ECO:0000313" key="15">
    <source>
        <dbReference type="Proteomes" id="UP000677537"/>
    </source>
</evidence>
<evidence type="ECO:0000256" key="6">
    <source>
        <dbReference type="ARBA" id="ARBA00022801"/>
    </source>
</evidence>
<comment type="similarity">
    <text evidence="3 11">Belongs to the peptidase M50B family.</text>
</comment>
<evidence type="ECO:0000259" key="13">
    <source>
        <dbReference type="SMART" id="SM00228"/>
    </source>
</evidence>
<dbReference type="GO" id="GO:0046872">
    <property type="term" value="F:metal ion binding"/>
    <property type="evidence" value="ECO:0007669"/>
    <property type="project" value="UniProtKB-KW"/>
</dbReference>
<dbReference type="NCBIfam" id="TIGR00054">
    <property type="entry name" value="RIP metalloprotease RseP"/>
    <property type="match status" value="1"/>
</dbReference>
<sequence length="407" mass="43083">MPRCGPRPAGSPAGSASPPEPPLSGPPFLGPTVEFLPDPFRTVLAFVVVLGVLVFFHELGHYAAARWRGIYVERFSIGFGRSIAAWTDRRGTEWQIGWLPLGGYVKLYGQDGAGDVTDSGDVAPAHDPRGPRYHDKPVLDRAIVVAAGPIANFILAAVLFSALFIAVGRPVGNTTVASVVEGGAAQAAGILPGDRIVALDEQPVTRFEQVQAYIQPRANQRVTIRVLREGEERSLSATPAPRPGTAEGAAPVGMLGVGGGVPSYEKTDPFSAIWGGIAYTGEVTAQTLGGIWQMISGQRGTEEIGGPLRIAQLSGQVATLGLASLISFMAILSVNLALINLFPIPVLDGGHLVFYALEAIRGRPLPPRAVEYGFRAGLAVLATLFVFATWNDLSSFGLFRWVHGLFS</sequence>
<dbReference type="EC" id="3.4.24.-" evidence="11"/>
<evidence type="ECO:0000256" key="8">
    <source>
        <dbReference type="ARBA" id="ARBA00022989"/>
    </source>
</evidence>
<keyword evidence="11" id="KW-0479">Metal-binding</keyword>
<dbReference type="Gene3D" id="2.30.42.10">
    <property type="match status" value="1"/>
</dbReference>
<evidence type="ECO:0000256" key="12">
    <source>
        <dbReference type="SAM" id="MobiDB-lite"/>
    </source>
</evidence>
<accession>A0A940MXR4</accession>
<dbReference type="SUPFAM" id="SSF50156">
    <property type="entry name" value="PDZ domain-like"/>
    <property type="match status" value="1"/>
</dbReference>
<evidence type="ECO:0000256" key="3">
    <source>
        <dbReference type="ARBA" id="ARBA00007931"/>
    </source>
</evidence>
<comment type="caution">
    <text evidence="14">The sequence shown here is derived from an EMBL/GenBank/DDBJ whole genome shotgun (WGS) entry which is preliminary data.</text>
</comment>
<evidence type="ECO:0000256" key="9">
    <source>
        <dbReference type="ARBA" id="ARBA00023049"/>
    </source>
</evidence>
<dbReference type="Pfam" id="PF02163">
    <property type="entry name" value="Peptidase_M50"/>
    <property type="match status" value="1"/>
</dbReference>
<feature type="region of interest" description="Disordered" evidence="12">
    <location>
        <begin position="1"/>
        <end position="24"/>
    </location>
</feature>
<dbReference type="GO" id="GO:0016020">
    <property type="term" value="C:membrane"/>
    <property type="evidence" value="ECO:0007669"/>
    <property type="project" value="UniProtKB-SubCell"/>
</dbReference>
<name>A0A940MXR4_9PROT</name>
<evidence type="ECO:0000256" key="11">
    <source>
        <dbReference type="RuleBase" id="RU362031"/>
    </source>
</evidence>
<dbReference type="SMART" id="SM00228">
    <property type="entry name" value="PDZ"/>
    <property type="match status" value="1"/>
</dbReference>
<feature type="domain" description="PDZ" evidence="13">
    <location>
        <begin position="161"/>
        <end position="230"/>
    </location>
</feature>
<dbReference type="EMBL" id="JAGIZA010000005">
    <property type="protein sequence ID" value="MBP0493127.1"/>
    <property type="molecule type" value="Genomic_DNA"/>
</dbReference>
<dbReference type="PANTHER" id="PTHR42837:SF2">
    <property type="entry name" value="MEMBRANE METALLOPROTEASE ARASP2, CHLOROPLASTIC-RELATED"/>
    <property type="match status" value="1"/>
</dbReference>
<dbReference type="CDD" id="cd23081">
    <property type="entry name" value="cpPDZ_EcRseP-like"/>
    <property type="match status" value="1"/>
</dbReference>
<reference evidence="14" key="1">
    <citation type="submission" date="2021-03" db="EMBL/GenBank/DDBJ databases">
        <authorList>
            <person name="So Y."/>
        </authorList>
    </citation>
    <scope>NUCLEOTIDE SEQUENCE</scope>
    <source>
        <strain evidence="14">SG15</strain>
    </source>
</reference>
<feature type="transmembrane region" description="Helical" evidence="11">
    <location>
        <begin position="372"/>
        <end position="390"/>
    </location>
</feature>
<dbReference type="InterPro" id="IPR008915">
    <property type="entry name" value="Peptidase_M50"/>
</dbReference>
<feature type="transmembrane region" description="Helical" evidence="11">
    <location>
        <begin position="313"/>
        <end position="332"/>
    </location>
</feature>
<feature type="transmembrane region" description="Helical" evidence="11">
    <location>
        <begin position="43"/>
        <end position="64"/>
    </location>
</feature>
<dbReference type="Pfam" id="PF17820">
    <property type="entry name" value="PDZ_6"/>
    <property type="match status" value="1"/>
</dbReference>
<proteinExistence type="inferred from homology"/>
<evidence type="ECO:0000256" key="5">
    <source>
        <dbReference type="ARBA" id="ARBA00022692"/>
    </source>
</evidence>
<dbReference type="InterPro" id="IPR041489">
    <property type="entry name" value="PDZ_6"/>
</dbReference>
<comment type="cofactor">
    <cofactor evidence="1 11">
        <name>Zn(2+)</name>
        <dbReference type="ChEBI" id="CHEBI:29105"/>
    </cofactor>
</comment>
<keyword evidence="8 11" id="KW-1133">Transmembrane helix</keyword>
<evidence type="ECO:0000256" key="4">
    <source>
        <dbReference type="ARBA" id="ARBA00022670"/>
    </source>
</evidence>
<evidence type="ECO:0000256" key="1">
    <source>
        <dbReference type="ARBA" id="ARBA00001947"/>
    </source>
</evidence>
<feature type="transmembrane region" description="Helical" evidence="11">
    <location>
        <begin position="142"/>
        <end position="167"/>
    </location>
</feature>
<dbReference type="PANTHER" id="PTHR42837">
    <property type="entry name" value="REGULATOR OF SIGMA-E PROTEASE RSEP"/>
    <property type="match status" value="1"/>
</dbReference>
<comment type="subcellular location">
    <subcellularLocation>
        <location evidence="2">Membrane</location>
        <topology evidence="2">Multi-pass membrane protein</topology>
    </subcellularLocation>
</comment>
<keyword evidence="5 11" id="KW-0812">Transmembrane</keyword>
<keyword evidence="15" id="KW-1185">Reference proteome</keyword>
<keyword evidence="6 11" id="KW-0378">Hydrolase</keyword>
<evidence type="ECO:0000256" key="10">
    <source>
        <dbReference type="ARBA" id="ARBA00023136"/>
    </source>
</evidence>
<dbReference type="CDD" id="cd06163">
    <property type="entry name" value="S2P-M50_PDZ_RseP-like"/>
    <property type="match status" value="1"/>
</dbReference>
<dbReference type="AlphaFoldDB" id="A0A940MXR4"/>
<evidence type="ECO:0000256" key="7">
    <source>
        <dbReference type="ARBA" id="ARBA00022833"/>
    </source>
</evidence>
<organism evidence="14 15">
    <name type="scientific">Roseomonas indoligenes</name>
    <dbReference type="NCBI Taxonomy" id="2820811"/>
    <lineage>
        <taxon>Bacteria</taxon>
        <taxon>Pseudomonadati</taxon>
        <taxon>Pseudomonadota</taxon>
        <taxon>Alphaproteobacteria</taxon>
        <taxon>Acetobacterales</taxon>
        <taxon>Roseomonadaceae</taxon>
        <taxon>Roseomonas</taxon>
    </lineage>
</organism>
<evidence type="ECO:0000313" key="14">
    <source>
        <dbReference type="EMBL" id="MBP0493127.1"/>
    </source>
</evidence>
<keyword evidence="4" id="KW-0645">Protease</keyword>
<dbReference type="Proteomes" id="UP000677537">
    <property type="component" value="Unassembled WGS sequence"/>
</dbReference>
<gene>
    <name evidence="14" type="primary">rseP</name>
    <name evidence="14" type="ORF">J5Y10_10100</name>
</gene>
<feature type="compositionally biased region" description="Low complexity" evidence="12">
    <location>
        <begin position="1"/>
        <end position="17"/>
    </location>
</feature>
<dbReference type="InterPro" id="IPR004387">
    <property type="entry name" value="Pept_M50_Zn"/>
</dbReference>
<keyword evidence="7 11" id="KW-0862">Zinc</keyword>